<accession>A0A319ESV2</accession>
<dbReference type="Gene3D" id="2.60.40.10">
    <property type="entry name" value="Immunoglobulins"/>
    <property type="match status" value="1"/>
</dbReference>
<feature type="signal peptide" evidence="1">
    <location>
        <begin position="1"/>
        <end position="19"/>
    </location>
</feature>
<keyword evidence="1" id="KW-0732">Signal</keyword>
<feature type="domain" description="Cellulose-binding Sde182 C-terminal" evidence="3">
    <location>
        <begin position="395"/>
        <end position="489"/>
    </location>
</feature>
<keyword evidence="5" id="KW-1185">Reference proteome</keyword>
<protein>
    <submittedName>
        <fullName evidence="4">DUF1593-domain-containing protein</fullName>
    </submittedName>
</protein>
<proteinExistence type="predicted"/>
<dbReference type="GO" id="GO:0016799">
    <property type="term" value="F:hydrolase activity, hydrolyzing N-glycosyl compounds"/>
    <property type="evidence" value="ECO:0007669"/>
    <property type="project" value="InterPro"/>
</dbReference>
<feature type="domain" description="Cellulose-binding Sde182 nucleoside hydrolase-like" evidence="2">
    <location>
        <begin position="36"/>
        <end position="306"/>
    </location>
</feature>
<dbReference type="EMBL" id="KZ825879">
    <property type="protein sequence ID" value="PYH94082.1"/>
    <property type="molecule type" value="Genomic_DNA"/>
</dbReference>
<dbReference type="InterPro" id="IPR048527">
    <property type="entry name" value="Sde182_C"/>
</dbReference>
<evidence type="ECO:0000256" key="1">
    <source>
        <dbReference type="SAM" id="SignalP"/>
    </source>
</evidence>
<dbReference type="Proteomes" id="UP000247810">
    <property type="component" value="Unassembled WGS sequence"/>
</dbReference>
<dbReference type="InterPro" id="IPR011483">
    <property type="entry name" value="Sde182_NH-like"/>
</dbReference>
<evidence type="ECO:0000259" key="3">
    <source>
        <dbReference type="Pfam" id="PF21027"/>
    </source>
</evidence>
<reference evidence="4 5" key="1">
    <citation type="submission" date="2018-02" db="EMBL/GenBank/DDBJ databases">
        <title>The genomes of Aspergillus section Nigri reveals drivers in fungal speciation.</title>
        <authorList>
            <consortium name="DOE Joint Genome Institute"/>
            <person name="Vesth T.C."/>
            <person name="Nybo J."/>
            <person name="Theobald S."/>
            <person name="Brandl J."/>
            <person name="Frisvad J.C."/>
            <person name="Nielsen K.F."/>
            <person name="Lyhne E.K."/>
            <person name="Kogle M.E."/>
            <person name="Kuo A."/>
            <person name="Riley R."/>
            <person name="Clum A."/>
            <person name="Nolan M."/>
            <person name="Lipzen A."/>
            <person name="Salamov A."/>
            <person name="Henrissat B."/>
            <person name="Wiebenga A."/>
            <person name="De vries R.P."/>
            <person name="Grigoriev I.V."/>
            <person name="Mortensen U.H."/>
            <person name="Andersen M.R."/>
            <person name="Baker S.E."/>
        </authorList>
    </citation>
    <scope>NUCLEOTIDE SEQUENCE [LARGE SCALE GENOMIC DNA]</scope>
    <source>
        <strain evidence="4 5">CBS 707.79</strain>
    </source>
</reference>
<name>A0A319ESV2_9EURO</name>
<dbReference type="VEuPathDB" id="FungiDB:BO71DRAFT_380128"/>
<sequence length="497" mass="54848">MKSFLCLPLLSAALTLALASQTNWNRSLLSYPSKPRVFVLSDIANEPDDSESLVRYLVYSNQFQNEGLVAVTSTWLPDKVHPELMLEVIDGYEKVVDNLNNHAPADSPYQSADYLRGIVSHGPAVYGMKALENNNACSPGTERLLNSITNTSSNQPLWVLSWGGVNVLAQALLNISLTHSAAEAAALRSNIRVCTISDQDDTGAWIRHNWPDIHYITSLHGFDQYNVAAWPGISGEQYYNFDQGGPDSSLVSHEWLEKNIRIGPLGAKYPDFKFIMEGDTPTLLYMIQTGLSDVEYPRYGSWGGRYLAVCNTCDWDNVYSDAVDRVTGMNNQTFASNHATIWRWRQAFQYDFAARMQWTLSASETNQTWNHQPVVILNGTGGLNFMRVNASVGATIALDAGETYDPDGDGLSFEWFQYLEPSTYDTHAKGNVGELSITVGSGGRTASVEVPSAEGTCDQDGCQLLHLILQVEDSGTPPLTSYRRVLIQVSNSTAVDE</sequence>
<dbReference type="InterPro" id="IPR013783">
    <property type="entry name" value="Ig-like_fold"/>
</dbReference>
<evidence type="ECO:0000313" key="4">
    <source>
        <dbReference type="EMBL" id="PYH94082.1"/>
    </source>
</evidence>
<gene>
    <name evidence="4" type="ORF">BO71DRAFT_380128</name>
</gene>
<dbReference type="InterPro" id="IPR036452">
    <property type="entry name" value="Ribo_hydro-like"/>
</dbReference>
<evidence type="ECO:0000259" key="2">
    <source>
        <dbReference type="Pfam" id="PF07632"/>
    </source>
</evidence>
<organism evidence="4 5">
    <name type="scientific">Aspergillus ellipticus CBS 707.79</name>
    <dbReference type="NCBI Taxonomy" id="1448320"/>
    <lineage>
        <taxon>Eukaryota</taxon>
        <taxon>Fungi</taxon>
        <taxon>Dikarya</taxon>
        <taxon>Ascomycota</taxon>
        <taxon>Pezizomycotina</taxon>
        <taxon>Eurotiomycetes</taxon>
        <taxon>Eurotiomycetidae</taxon>
        <taxon>Eurotiales</taxon>
        <taxon>Aspergillaceae</taxon>
        <taxon>Aspergillus</taxon>
        <taxon>Aspergillus subgen. Circumdati</taxon>
    </lineage>
</organism>
<dbReference type="OrthoDB" id="3592035at2759"/>
<evidence type="ECO:0000313" key="5">
    <source>
        <dbReference type="Proteomes" id="UP000247810"/>
    </source>
</evidence>
<feature type="chain" id="PRO_5016293474" evidence="1">
    <location>
        <begin position="20"/>
        <end position="497"/>
    </location>
</feature>
<dbReference type="AlphaFoldDB" id="A0A319ESV2"/>
<dbReference type="Pfam" id="PF07632">
    <property type="entry name" value="Sde182_NH-like"/>
    <property type="match status" value="1"/>
</dbReference>
<dbReference type="STRING" id="1448320.A0A319ESV2"/>
<dbReference type="Gene3D" id="3.90.245.10">
    <property type="entry name" value="Ribonucleoside hydrolase-like"/>
    <property type="match status" value="1"/>
</dbReference>
<dbReference type="Pfam" id="PF21027">
    <property type="entry name" value="Sde0182_C"/>
    <property type="match status" value="1"/>
</dbReference>